<dbReference type="PANTHER" id="PTHR47186:SF3">
    <property type="entry name" value="OS09G0267800 PROTEIN"/>
    <property type="match status" value="1"/>
</dbReference>
<comment type="caution">
    <text evidence="2">The sequence shown here is derived from an EMBL/GenBank/DDBJ whole genome shotgun (WGS) entry which is preliminary data.</text>
</comment>
<dbReference type="InterPro" id="IPR056789">
    <property type="entry name" value="LRR_R13L1-DRL21"/>
</dbReference>
<dbReference type="Pfam" id="PF25019">
    <property type="entry name" value="LRR_R13L1-DRL21"/>
    <property type="match status" value="1"/>
</dbReference>
<name>A0AAU9NBK6_9ASTR</name>
<dbReference type="InterPro" id="IPR032675">
    <property type="entry name" value="LRR_dom_sf"/>
</dbReference>
<sequence>MFVERNTLARTLHTLFIKVEAEKKLSFQRLKCIRILKLKGDSIEKLDDSIGGLVHLRYLNLSSTEIRVLPESIVEASLFSHLENVCSKEEASKADLSSKKNLYNIHFKWSEDEQGANRIDKDVLEGLQPPRDVKTLTIKNFSGDNFPNWVIKMVIHVEGKWTLLDKLMDIILSDYRSCLSLPTLEHLPHLRHLWLQNMDRLTCLSTFDGTGLTKPLPPSLTSLLLYRMRRLEKWIDGAPNSSKMI</sequence>
<evidence type="ECO:0000313" key="3">
    <source>
        <dbReference type="Proteomes" id="UP001157418"/>
    </source>
</evidence>
<dbReference type="EMBL" id="CAKMRJ010004445">
    <property type="protein sequence ID" value="CAH1435926.1"/>
    <property type="molecule type" value="Genomic_DNA"/>
</dbReference>
<feature type="domain" description="R13L1/DRL21-like LRR repeat region" evidence="1">
    <location>
        <begin position="80"/>
        <end position="198"/>
    </location>
</feature>
<protein>
    <recommendedName>
        <fullName evidence="1">R13L1/DRL21-like LRR repeat region domain-containing protein</fullName>
    </recommendedName>
</protein>
<dbReference type="AlphaFoldDB" id="A0AAU9NBK6"/>
<dbReference type="PANTHER" id="PTHR47186">
    <property type="entry name" value="LEUCINE-RICH REPEAT-CONTAINING PROTEIN 57"/>
    <property type="match status" value="1"/>
</dbReference>
<dbReference type="Gene3D" id="3.80.10.10">
    <property type="entry name" value="Ribonuclease Inhibitor"/>
    <property type="match status" value="1"/>
</dbReference>
<evidence type="ECO:0000313" key="2">
    <source>
        <dbReference type="EMBL" id="CAH1435926.1"/>
    </source>
</evidence>
<reference evidence="2 3" key="1">
    <citation type="submission" date="2022-01" db="EMBL/GenBank/DDBJ databases">
        <authorList>
            <person name="Xiong W."/>
            <person name="Schranz E."/>
        </authorList>
    </citation>
    <scope>NUCLEOTIDE SEQUENCE [LARGE SCALE GENOMIC DNA]</scope>
</reference>
<gene>
    <name evidence="2" type="ORF">LVIROSA_LOCUS22326</name>
</gene>
<proteinExistence type="predicted"/>
<organism evidence="2 3">
    <name type="scientific">Lactuca virosa</name>
    <dbReference type="NCBI Taxonomy" id="75947"/>
    <lineage>
        <taxon>Eukaryota</taxon>
        <taxon>Viridiplantae</taxon>
        <taxon>Streptophyta</taxon>
        <taxon>Embryophyta</taxon>
        <taxon>Tracheophyta</taxon>
        <taxon>Spermatophyta</taxon>
        <taxon>Magnoliopsida</taxon>
        <taxon>eudicotyledons</taxon>
        <taxon>Gunneridae</taxon>
        <taxon>Pentapetalae</taxon>
        <taxon>asterids</taxon>
        <taxon>campanulids</taxon>
        <taxon>Asterales</taxon>
        <taxon>Asteraceae</taxon>
        <taxon>Cichorioideae</taxon>
        <taxon>Cichorieae</taxon>
        <taxon>Lactucinae</taxon>
        <taxon>Lactuca</taxon>
    </lineage>
</organism>
<keyword evidence="3" id="KW-1185">Reference proteome</keyword>
<evidence type="ECO:0000259" key="1">
    <source>
        <dbReference type="Pfam" id="PF25019"/>
    </source>
</evidence>
<dbReference type="SUPFAM" id="SSF52058">
    <property type="entry name" value="L domain-like"/>
    <property type="match status" value="1"/>
</dbReference>
<dbReference type="Proteomes" id="UP001157418">
    <property type="component" value="Unassembled WGS sequence"/>
</dbReference>
<accession>A0AAU9NBK6</accession>